<dbReference type="EMBL" id="CM023481">
    <property type="protein sequence ID" value="KAH6944090.1"/>
    <property type="molecule type" value="Genomic_DNA"/>
</dbReference>
<evidence type="ECO:0000313" key="1">
    <source>
        <dbReference type="EMBL" id="KAH6944090.1"/>
    </source>
</evidence>
<name>A0ACB7TAQ1_HYAAI</name>
<organism evidence="1 2">
    <name type="scientific">Hyalomma asiaticum</name>
    <name type="common">Tick</name>
    <dbReference type="NCBI Taxonomy" id="266040"/>
    <lineage>
        <taxon>Eukaryota</taxon>
        <taxon>Metazoa</taxon>
        <taxon>Ecdysozoa</taxon>
        <taxon>Arthropoda</taxon>
        <taxon>Chelicerata</taxon>
        <taxon>Arachnida</taxon>
        <taxon>Acari</taxon>
        <taxon>Parasitiformes</taxon>
        <taxon>Ixodida</taxon>
        <taxon>Ixodoidea</taxon>
        <taxon>Ixodidae</taxon>
        <taxon>Hyalomminae</taxon>
        <taxon>Hyalomma</taxon>
    </lineage>
</organism>
<reference evidence="1" key="1">
    <citation type="submission" date="2020-05" db="EMBL/GenBank/DDBJ databases">
        <title>Large-scale comparative analyses of tick genomes elucidate their genetic diversity and vector capacities.</title>
        <authorList>
            <person name="Jia N."/>
            <person name="Wang J."/>
            <person name="Shi W."/>
            <person name="Du L."/>
            <person name="Sun Y."/>
            <person name="Zhan W."/>
            <person name="Jiang J."/>
            <person name="Wang Q."/>
            <person name="Zhang B."/>
            <person name="Ji P."/>
            <person name="Sakyi L.B."/>
            <person name="Cui X."/>
            <person name="Yuan T."/>
            <person name="Jiang B."/>
            <person name="Yang W."/>
            <person name="Lam T.T.-Y."/>
            <person name="Chang Q."/>
            <person name="Ding S."/>
            <person name="Wang X."/>
            <person name="Zhu J."/>
            <person name="Ruan X."/>
            <person name="Zhao L."/>
            <person name="Wei J."/>
            <person name="Que T."/>
            <person name="Du C."/>
            <person name="Cheng J."/>
            <person name="Dai P."/>
            <person name="Han X."/>
            <person name="Huang E."/>
            <person name="Gao Y."/>
            <person name="Liu J."/>
            <person name="Shao H."/>
            <person name="Ye R."/>
            <person name="Li L."/>
            <person name="Wei W."/>
            <person name="Wang X."/>
            <person name="Wang C."/>
            <person name="Yang T."/>
            <person name="Huo Q."/>
            <person name="Li W."/>
            <person name="Guo W."/>
            <person name="Chen H."/>
            <person name="Zhou L."/>
            <person name="Ni X."/>
            <person name="Tian J."/>
            <person name="Zhou Y."/>
            <person name="Sheng Y."/>
            <person name="Liu T."/>
            <person name="Pan Y."/>
            <person name="Xia L."/>
            <person name="Li J."/>
            <person name="Zhao F."/>
            <person name="Cao W."/>
        </authorList>
    </citation>
    <scope>NUCLEOTIDE SEQUENCE</scope>
    <source>
        <strain evidence="1">Hyas-2018</strain>
    </source>
</reference>
<protein>
    <submittedName>
        <fullName evidence="1">Uncharacterized protein</fullName>
    </submittedName>
</protein>
<sequence length="345" mass="37676">MEESTDLLPAGASNGLRAAALPSLVTLCSGCALWESSFAPDHGDGSSCLSRGQDGRPARGSVVGRCSRRARGAVSPEALHLARRPPPFVINDESNGESPRRRTVVFYGKTRKFRPRGIPFQAVNHLTTTSLIVDGLNRQSSGSVVAGPRGQQRETSSLWQFPRAISPFFQRVLRWRARKDLPVRRRTAAELFLKAPKKWRPRPSDVAAADGPGWGDGGPKKCQGAAVKFIPRSLSTNLSERGCAKWVKSKVRKGKKEKEKASHDYSPVMTLFSFRGAPAAEGDRKRSDVHSALTASRGKLDAANGVDSGWLQRLDGACMLGTSRNMDFGSVVQCIRQLHYAEKWV</sequence>
<keyword evidence="2" id="KW-1185">Reference proteome</keyword>
<proteinExistence type="predicted"/>
<accession>A0ACB7TAQ1</accession>
<gene>
    <name evidence="1" type="ORF">HPB50_001906</name>
</gene>
<evidence type="ECO:0000313" key="2">
    <source>
        <dbReference type="Proteomes" id="UP000821845"/>
    </source>
</evidence>
<comment type="caution">
    <text evidence="1">The sequence shown here is derived from an EMBL/GenBank/DDBJ whole genome shotgun (WGS) entry which is preliminary data.</text>
</comment>
<dbReference type="Proteomes" id="UP000821845">
    <property type="component" value="Chromosome 1"/>
</dbReference>